<proteinExistence type="predicted"/>
<dbReference type="Proteomes" id="UP000254807">
    <property type="component" value="Unassembled WGS sequence"/>
</dbReference>
<feature type="transmembrane region" description="Helical" evidence="1">
    <location>
        <begin position="33"/>
        <end position="55"/>
    </location>
</feature>
<dbReference type="AlphaFoldDB" id="A0A376GU48"/>
<keyword evidence="1" id="KW-1133">Transmembrane helix</keyword>
<evidence type="ECO:0000313" key="2">
    <source>
        <dbReference type="EMBL" id="STD82081.1"/>
    </source>
</evidence>
<gene>
    <name evidence="2" type="ORF">NCTC12360_00500</name>
</gene>
<evidence type="ECO:0000313" key="3">
    <source>
        <dbReference type="Proteomes" id="UP000254807"/>
    </source>
</evidence>
<keyword evidence="1" id="KW-0812">Transmembrane</keyword>
<evidence type="ECO:0000256" key="1">
    <source>
        <dbReference type="SAM" id="Phobius"/>
    </source>
</evidence>
<protein>
    <submittedName>
        <fullName evidence="2">Uncharacterized protein</fullName>
    </submittedName>
</protein>
<keyword evidence="1" id="KW-0472">Membrane</keyword>
<keyword evidence="3" id="KW-1185">Reference proteome</keyword>
<accession>A0A376GU48</accession>
<name>A0A376GU48_ENTGA</name>
<reference evidence="2 3" key="1">
    <citation type="submission" date="2018-06" db="EMBL/GenBank/DDBJ databases">
        <authorList>
            <consortium name="Pathogen Informatics"/>
            <person name="Doyle S."/>
        </authorList>
    </citation>
    <scope>NUCLEOTIDE SEQUENCE [LARGE SCALE GENOMIC DNA]</scope>
    <source>
        <strain evidence="2 3">NCTC12360</strain>
    </source>
</reference>
<organism evidence="2 3">
    <name type="scientific">Enterococcus gallinarum</name>
    <dbReference type="NCBI Taxonomy" id="1353"/>
    <lineage>
        <taxon>Bacteria</taxon>
        <taxon>Bacillati</taxon>
        <taxon>Bacillota</taxon>
        <taxon>Bacilli</taxon>
        <taxon>Lactobacillales</taxon>
        <taxon>Enterococcaceae</taxon>
        <taxon>Enterococcus</taxon>
    </lineage>
</organism>
<dbReference type="EMBL" id="UFYW01000001">
    <property type="protein sequence ID" value="STD82081.1"/>
    <property type="molecule type" value="Genomic_DNA"/>
</dbReference>
<sequence>MRKSFYFQLIRIFVYLIYLTNTTFHFIKNIPFTQFLFIITLSCFLIDIISTIHYIKKEYK</sequence>
<feature type="transmembrane region" description="Helical" evidence="1">
    <location>
        <begin position="9"/>
        <end position="27"/>
    </location>
</feature>